<reference evidence="2 3" key="1">
    <citation type="submission" date="2020-02" db="EMBL/GenBank/DDBJ databases">
        <authorList>
            <person name="Li X.-J."/>
            <person name="Han X.-M."/>
        </authorList>
    </citation>
    <scope>NUCLEOTIDE SEQUENCE [LARGE SCALE GENOMIC DNA]</scope>
    <source>
        <strain evidence="2 3">CCTCC AB 2017055</strain>
    </source>
</reference>
<gene>
    <name evidence="2" type="ORF">G1H10_14350</name>
</gene>
<dbReference type="InterPro" id="IPR050229">
    <property type="entry name" value="GlpE_sulfurtransferase"/>
</dbReference>
<dbReference type="PANTHER" id="PTHR43031">
    <property type="entry name" value="FAD-DEPENDENT OXIDOREDUCTASE"/>
    <property type="match status" value="1"/>
</dbReference>
<dbReference type="Pfam" id="PF00581">
    <property type="entry name" value="Rhodanese"/>
    <property type="match status" value="1"/>
</dbReference>
<protein>
    <submittedName>
        <fullName evidence="2">Rhodanese-like domain-containing protein</fullName>
    </submittedName>
</protein>
<dbReference type="Gene3D" id="3.40.250.10">
    <property type="entry name" value="Rhodanese-like domain"/>
    <property type="match status" value="1"/>
</dbReference>
<dbReference type="InterPro" id="IPR001763">
    <property type="entry name" value="Rhodanese-like_dom"/>
</dbReference>
<comment type="caution">
    <text evidence="2">The sequence shown here is derived from an EMBL/GenBank/DDBJ whole genome shotgun (WGS) entry which is preliminary data.</text>
</comment>
<proteinExistence type="predicted"/>
<name>A0A6L9S8K0_9ACTN</name>
<dbReference type="Proteomes" id="UP000475214">
    <property type="component" value="Unassembled WGS sequence"/>
</dbReference>
<organism evidence="2 3">
    <name type="scientific">Phytoactinopolyspora halotolerans</name>
    <dbReference type="NCBI Taxonomy" id="1981512"/>
    <lineage>
        <taxon>Bacteria</taxon>
        <taxon>Bacillati</taxon>
        <taxon>Actinomycetota</taxon>
        <taxon>Actinomycetes</taxon>
        <taxon>Jiangellales</taxon>
        <taxon>Jiangellaceae</taxon>
        <taxon>Phytoactinopolyspora</taxon>
    </lineage>
</organism>
<dbReference type="SUPFAM" id="SSF52821">
    <property type="entry name" value="Rhodanese/Cell cycle control phosphatase"/>
    <property type="match status" value="1"/>
</dbReference>
<dbReference type="PANTHER" id="PTHR43031:SF1">
    <property type="entry name" value="PYRIDINE NUCLEOTIDE-DISULPHIDE OXIDOREDUCTASE"/>
    <property type="match status" value="1"/>
</dbReference>
<dbReference type="EMBL" id="JAAGOA010000009">
    <property type="protein sequence ID" value="NEE01353.1"/>
    <property type="molecule type" value="Genomic_DNA"/>
</dbReference>
<evidence type="ECO:0000313" key="2">
    <source>
        <dbReference type="EMBL" id="NEE01353.1"/>
    </source>
</evidence>
<feature type="domain" description="Rhodanese" evidence="1">
    <location>
        <begin position="14"/>
        <end position="101"/>
    </location>
</feature>
<sequence>MSTMDVPEVDVSAVPDDAALLDVREHPEWEAGHAPHAVHVPMSELPSRLGELPESGRVYVVCKVGGRSWQVAAWLNEMGRDAVNVAGGMASWAAAGRPMVSDAGDPYVA</sequence>
<keyword evidence="3" id="KW-1185">Reference proteome</keyword>
<evidence type="ECO:0000313" key="3">
    <source>
        <dbReference type="Proteomes" id="UP000475214"/>
    </source>
</evidence>
<dbReference type="CDD" id="cd00158">
    <property type="entry name" value="RHOD"/>
    <property type="match status" value="1"/>
</dbReference>
<dbReference type="AlphaFoldDB" id="A0A6L9S8K0"/>
<dbReference type="SMART" id="SM00450">
    <property type="entry name" value="RHOD"/>
    <property type="match status" value="1"/>
</dbReference>
<accession>A0A6L9S8K0</accession>
<dbReference type="InterPro" id="IPR036873">
    <property type="entry name" value="Rhodanese-like_dom_sf"/>
</dbReference>
<dbReference type="PROSITE" id="PS50206">
    <property type="entry name" value="RHODANESE_3"/>
    <property type="match status" value="1"/>
</dbReference>
<evidence type="ECO:0000259" key="1">
    <source>
        <dbReference type="PROSITE" id="PS50206"/>
    </source>
</evidence>